<dbReference type="Proteomes" id="UP001302249">
    <property type="component" value="Chromosome"/>
</dbReference>
<sequence length="310" mass="32845">MADQAGTALRTTPAVIVITDEEAALRTAREAATLAGARILAACDFAGARERLAMQVGADIILIEAAGIGQALLDDAMEAATLFARECGARLVATFARDQIDAVAACLLGSDVQLLCDPSMAERVGALAVAARGGPGGVREGADEEIARLQRINAEVARIAETLARLTRSDATGPDRGVRDRETGYGAPPPLPPPRRVDAGTVRAVIRLRRLRDRFFDPELFADPAWDMLLDLYAAAIERVGVSVSSLCIAASVPPTTALRWIKTMTDTGLFERRADPHDRRRAFIVLGERAEAAMGRYFAAAADAGLALG</sequence>
<evidence type="ECO:0000256" key="1">
    <source>
        <dbReference type="SAM" id="MobiDB-lite"/>
    </source>
</evidence>
<evidence type="ECO:0000313" key="2">
    <source>
        <dbReference type="EMBL" id="WNO53578.1"/>
    </source>
</evidence>
<protein>
    <recommendedName>
        <fullName evidence="4">HTH marR-type domain-containing protein</fullName>
    </recommendedName>
</protein>
<organism evidence="2 3">
    <name type="scientific">Stakelama saccharophila</name>
    <dbReference type="NCBI Taxonomy" id="3075605"/>
    <lineage>
        <taxon>Bacteria</taxon>
        <taxon>Pseudomonadati</taxon>
        <taxon>Pseudomonadota</taxon>
        <taxon>Alphaproteobacteria</taxon>
        <taxon>Sphingomonadales</taxon>
        <taxon>Sphingomonadaceae</taxon>
        <taxon>Stakelama</taxon>
    </lineage>
</organism>
<dbReference type="RefSeq" id="WP_313915154.1">
    <property type="nucleotide sequence ID" value="NZ_CP135076.1"/>
</dbReference>
<gene>
    <name evidence="2" type="ORF">RPR59_14245</name>
</gene>
<name>A0ABZ0B866_9SPHN</name>
<reference evidence="2 3" key="1">
    <citation type="submission" date="2023-09" db="EMBL/GenBank/DDBJ databases">
        <authorList>
            <person name="Rey-Velasco X."/>
        </authorList>
    </citation>
    <scope>NUCLEOTIDE SEQUENCE [LARGE SCALE GENOMIC DNA]</scope>
    <source>
        <strain evidence="2 3">W311</strain>
    </source>
</reference>
<keyword evidence="3" id="KW-1185">Reference proteome</keyword>
<feature type="region of interest" description="Disordered" evidence="1">
    <location>
        <begin position="170"/>
        <end position="196"/>
    </location>
</feature>
<dbReference type="InterPro" id="IPR036388">
    <property type="entry name" value="WH-like_DNA-bd_sf"/>
</dbReference>
<evidence type="ECO:0000313" key="3">
    <source>
        <dbReference type="Proteomes" id="UP001302249"/>
    </source>
</evidence>
<evidence type="ECO:0008006" key="4">
    <source>
        <dbReference type="Google" id="ProtNLM"/>
    </source>
</evidence>
<dbReference type="SUPFAM" id="SSF46785">
    <property type="entry name" value="Winged helix' DNA-binding domain"/>
    <property type="match status" value="1"/>
</dbReference>
<dbReference type="Gene3D" id="1.10.10.10">
    <property type="entry name" value="Winged helix-like DNA-binding domain superfamily/Winged helix DNA-binding domain"/>
    <property type="match status" value="1"/>
</dbReference>
<dbReference type="InterPro" id="IPR036390">
    <property type="entry name" value="WH_DNA-bd_sf"/>
</dbReference>
<accession>A0ABZ0B866</accession>
<proteinExistence type="predicted"/>
<dbReference type="EMBL" id="CP135076">
    <property type="protein sequence ID" value="WNO53578.1"/>
    <property type="molecule type" value="Genomic_DNA"/>
</dbReference>